<dbReference type="Gene3D" id="3.90.470.20">
    <property type="entry name" value="4'-phosphopantetheinyl transferase domain"/>
    <property type="match status" value="2"/>
</dbReference>
<comment type="caution">
    <text evidence="3">The sequence shown here is derived from an EMBL/GenBank/DDBJ whole genome shotgun (WGS) entry which is preliminary data.</text>
</comment>
<accession>A0A553E1N0</accession>
<evidence type="ECO:0000313" key="3">
    <source>
        <dbReference type="EMBL" id="TRX38964.1"/>
    </source>
</evidence>
<sequence length="210" mass="24421">MPLYKTIHPNSSTQILVWHITESFSDLVQDVILNENSRARLQSMKSQMQQRAFLSVRKVLQQAGYKDFDLYYDAFGKPHLQDGKYISITHSHEFSAVIISDQSAGIDMELQREKISRIANKFCNTEWEYLTPQNKGEYIQKLTVIWGVKEAVFKIKNQKGISFKNHIQVHPFELETKTALATLTTANFKQQFAIFFEPIDDFTLVYAFEK</sequence>
<dbReference type="RefSeq" id="WP_144256650.1">
    <property type="nucleotide sequence ID" value="NZ_VJZT01000010.1"/>
</dbReference>
<dbReference type="Proteomes" id="UP000316371">
    <property type="component" value="Unassembled WGS sequence"/>
</dbReference>
<dbReference type="Pfam" id="PF01648">
    <property type="entry name" value="ACPS"/>
    <property type="match status" value="1"/>
</dbReference>
<dbReference type="SUPFAM" id="SSF56214">
    <property type="entry name" value="4'-phosphopantetheinyl transferase"/>
    <property type="match status" value="2"/>
</dbReference>
<gene>
    <name evidence="3" type="ORF">FNW21_10250</name>
</gene>
<evidence type="ECO:0000259" key="2">
    <source>
        <dbReference type="Pfam" id="PF01648"/>
    </source>
</evidence>
<protein>
    <submittedName>
        <fullName evidence="3">4'-phosphopantetheinyl transferase superfamily protein</fullName>
    </submittedName>
</protein>
<keyword evidence="1 3" id="KW-0808">Transferase</keyword>
<dbReference type="InterPro" id="IPR008278">
    <property type="entry name" value="4-PPantetheinyl_Trfase_dom"/>
</dbReference>
<proteinExistence type="predicted"/>
<dbReference type="AlphaFoldDB" id="A0A553E1N0"/>
<evidence type="ECO:0000313" key="4">
    <source>
        <dbReference type="Proteomes" id="UP000316371"/>
    </source>
</evidence>
<dbReference type="GO" id="GO:0000287">
    <property type="term" value="F:magnesium ion binding"/>
    <property type="evidence" value="ECO:0007669"/>
    <property type="project" value="InterPro"/>
</dbReference>
<name>A0A553E1N0_9FLAO</name>
<dbReference type="InterPro" id="IPR037143">
    <property type="entry name" value="4-PPantetheinyl_Trfase_dom_sf"/>
</dbReference>
<organism evidence="3 4">
    <name type="scientific">Flavobacterium restrictum</name>
    <dbReference type="NCBI Taxonomy" id="2594428"/>
    <lineage>
        <taxon>Bacteria</taxon>
        <taxon>Pseudomonadati</taxon>
        <taxon>Bacteroidota</taxon>
        <taxon>Flavobacteriia</taxon>
        <taxon>Flavobacteriales</taxon>
        <taxon>Flavobacteriaceae</taxon>
        <taxon>Flavobacterium</taxon>
    </lineage>
</organism>
<reference evidence="3 4" key="1">
    <citation type="submission" date="2019-07" db="EMBL/GenBank/DDBJ databases">
        <title>Novel species of Flavobacterium.</title>
        <authorList>
            <person name="Liu Q."/>
            <person name="Xin Y.-H."/>
        </authorList>
    </citation>
    <scope>NUCLEOTIDE SEQUENCE [LARGE SCALE GENOMIC DNA]</scope>
    <source>
        <strain evidence="3 4">LB1R34</strain>
    </source>
</reference>
<dbReference type="EMBL" id="VJZT01000010">
    <property type="protein sequence ID" value="TRX38964.1"/>
    <property type="molecule type" value="Genomic_DNA"/>
</dbReference>
<feature type="domain" description="4'-phosphopantetheinyl transferase" evidence="2">
    <location>
        <begin position="105"/>
        <end position="178"/>
    </location>
</feature>
<dbReference type="OrthoDB" id="1190494at2"/>
<dbReference type="GO" id="GO:0008897">
    <property type="term" value="F:holo-[acyl-carrier-protein] synthase activity"/>
    <property type="evidence" value="ECO:0007669"/>
    <property type="project" value="InterPro"/>
</dbReference>
<evidence type="ECO:0000256" key="1">
    <source>
        <dbReference type="ARBA" id="ARBA00022679"/>
    </source>
</evidence>
<keyword evidence="4" id="KW-1185">Reference proteome</keyword>